<dbReference type="InterPro" id="IPR036490">
    <property type="entry name" value="ThsB_TIR-like_sf"/>
</dbReference>
<protein>
    <submittedName>
        <fullName evidence="2">TIR domain-containing protein</fullName>
    </submittedName>
</protein>
<evidence type="ECO:0000259" key="1">
    <source>
        <dbReference type="Pfam" id="PF08937"/>
    </source>
</evidence>
<dbReference type="RefSeq" id="WP_378135143.1">
    <property type="nucleotide sequence ID" value="NZ_JBHSMI010000028.1"/>
</dbReference>
<dbReference type="Pfam" id="PF08937">
    <property type="entry name" value="ThsB_TIR"/>
    <property type="match status" value="1"/>
</dbReference>
<evidence type="ECO:0000313" key="2">
    <source>
        <dbReference type="EMBL" id="MFC5404656.1"/>
    </source>
</evidence>
<sequence length="186" mass="21764">MAYQGTRRKVFISHFRDDRREVDEFIDKFSNREKVFIPYVLGANNNDEFIQSRNTEYVMTQIRRNYLQDTTVTIVLIGSCTHSRRYVDWEIKTSLRQGEYTPNGLMGIILPSQGKSAHLPPRLKANWSSGHENCYARYWVYPNSAEQLGEWIEDAFRARTARKHLIKNAQDMMGYNAKCNVCSTTH</sequence>
<gene>
    <name evidence="2" type="ORF">ACFPOF_18115</name>
</gene>
<name>A0ABW0HWS5_9BACL</name>
<accession>A0ABW0HWS5</accession>
<organism evidence="2 3">
    <name type="scientific">Cohnella soli</name>
    <dbReference type="NCBI Taxonomy" id="425005"/>
    <lineage>
        <taxon>Bacteria</taxon>
        <taxon>Bacillati</taxon>
        <taxon>Bacillota</taxon>
        <taxon>Bacilli</taxon>
        <taxon>Bacillales</taxon>
        <taxon>Paenibacillaceae</taxon>
        <taxon>Cohnella</taxon>
    </lineage>
</organism>
<evidence type="ECO:0000313" key="3">
    <source>
        <dbReference type="Proteomes" id="UP001596113"/>
    </source>
</evidence>
<comment type="caution">
    <text evidence="2">The sequence shown here is derived from an EMBL/GenBank/DDBJ whole genome shotgun (WGS) entry which is preliminary data.</text>
</comment>
<proteinExistence type="predicted"/>
<reference evidence="3" key="1">
    <citation type="journal article" date="2019" name="Int. J. Syst. Evol. Microbiol.">
        <title>The Global Catalogue of Microorganisms (GCM) 10K type strain sequencing project: providing services to taxonomists for standard genome sequencing and annotation.</title>
        <authorList>
            <consortium name="The Broad Institute Genomics Platform"/>
            <consortium name="The Broad Institute Genome Sequencing Center for Infectious Disease"/>
            <person name="Wu L."/>
            <person name="Ma J."/>
        </authorList>
    </citation>
    <scope>NUCLEOTIDE SEQUENCE [LARGE SCALE GENOMIC DNA]</scope>
    <source>
        <strain evidence="3">CGMCC 1.18575</strain>
    </source>
</reference>
<dbReference type="InterPro" id="IPR015032">
    <property type="entry name" value="ThsB__TIR-like_domain"/>
</dbReference>
<feature type="domain" description="Thoeris protein ThsB TIR-like" evidence="1">
    <location>
        <begin position="11"/>
        <end position="112"/>
    </location>
</feature>
<keyword evidence="3" id="KW-1185">Reference proteome</keyword>
<dbReference type="EMBL" id="JBHSMI010000028">
    <property type="protein sequence ID" value="MFC5404656.1"/>
    <property type="molecule type" value="Genomic_DNA"/>
</dbReference>
<dbReference type="SUPFAM" id="SSF52206">
    <property type="entry name" value="Hypothetical protein MTH538"/>
    <property type="match status" value="1"/>
</dbReference>
<dbReference type="Proteomes" id="UP001596113">
    <property type="component" value="Unassembled WGS sequence"/>
</dbReference>